<evidence type="ECO:0008006" key="3">
    <source>
        <dbReference type="Google" id="ProtNLM"/>
    </source>
</evidence>
<keyword evidence="2" id="KW-1185">Reference proteome</keyword>
<evidence type="ECO:0000313" key="1">
    <source>
        <dbReference type="EMBL" id="GHB41547.1"/>
    </source>
</evidence>
<dbReference type="EMBL" id="BMXE01000006">
    <property type="protein sequence ID" value="GHB41547.1"/>
    <property type="molecule type" value="Genomic_DNA"/>
</dbReference>
<dbReference type="Proteomes" id="UP000637980">
    <property type="component" value="Unassembled WGS sequence"/>
</dbReference>
<name>A0ABQ3EKQ9_9HYPH</name>
<organism evidence="1 2">
    <name type="scientific">Pseudovibrio japonicus</name>
    <dbReference type="NCBI Taxonomy" id="366534"/>
    <lineage>
        <taxon>Bacteria</taxon>
        <taxon>Pseudomonadati</taxon>
        <taxon>Pseudomonadota</taxon>
        <taxon>Alphaproteobacteria</taxon>
        <taxon>Hyphomicrobiales</taxon>
        <taxon>Stappiaceae</taxon>
        <taxon>Pseudovibrio</taxon>
    </lineage>
</organism>
<sequence length="54" mass="6246">MRGKHLVDFPIEKYEQAYTSLSVTQLRNTRVVVEIAYKKRTFFGLTANVGQVLE</sequence>
<reference evidence="2" key="1">
    <citation type="journal article" date="2019" name="Int. J. Syst. Evol. Microbiol.">
        <title>The Global Catalogue of Microorganisms (GCM) 10K type strain sequencing project: providing services to taxonomists for standard genome sequencing and annotation.</title>
        <authorList>
            <consortium name="The Broad Institute Genomics Platform"/>
            <consortium name="The Broad Institute Genome Sequencing Center for Infectious Disease"/>
            <person name="Wu L."/>
            <person name="Ma J."/>
        </authorList>
    </citation>
    <scope>NUCLEOTIDE SEQUENCE [LARGE SCALE GENOMIC DNA]</scope>
    <source>
        <strain evidence="2">KCTC 12861</strain>
    </source>
</reference>
<comment type="caution">
    <text evidence="1">The sequence shown here is derived from an EMBL/GenBank/DDBJ whole genome shotgun (WGS) entry which is preliminary data.</text>
</comment>
<proteinExistence type="predicted"/>
<evidence type="ECO:0000313" key="2">
    <source>
        <dbReference type="Proteomes" id="UP000637980"/>
    </source>
</evidence>
<gene>
    <name evidence="1" type="ORF">GCM10007094_33750</name>
</gene>
<protein>
    <recommendedName>
        <fullName evidence="3">Transposase</fullName>
    </recommendedName>
</protein>
<accession>A0ABQ3EKQ9</accession>